<dbReference type="InterPro" id="IPR003439">
    <property type="entry name" value="ABC_transporter-like_ATP-bd"/>
</dbReference>
<evidence type="ECO:0000256" key="5">
    <source>
        <dbReference type="ARBA" id="ARBA00022970"/>
    </source>
</evidence>
<dbReference type="GO" id="GO:0016887">
    <property type="term" value="F:ATP hydrolysis activity"/>
    <property type="evidence" value="ECO:0007669"/>
    <property type="project" value="InterPro"/>
</dbReference>
<keyword evidence="4" id="KW-0067">ATP-binding</keyword>
<dbReference type="GO" id="GO:0005524">
    <property type="term" value="F:ATP binding"/>
    <property type="evidence" value="ECO:0007669"/>
    <property type="project" value="UniProtKB-KW"/>
</dbReference>
<dbReference type="GO" id="GO:0015658">
    <property type="term" value="F:branched-chain amino acid transmembrane transporter activity"/>
    <property type="evidence" value="ECO:0007669"/>
    <property type="project" value="TreeGrafter"/>
</dbReference>
<dbReference type="PATRIC" id="fig|229921.5.peg.1956"/>
<evidence type="ECO:0000313" key="7">
    <source>
        <dbReference type="EMBL" id="KPL82982.1"/>
    </source>
</evidence>
<dbReference type="PANTHER" id="PTHR43820:SF4">
    <property type="entry name" value="HIGH-AFFINITY BRANCHED-CHAIN AMINO ACID TRANSPORT ATP-BINDING PROTEIN LIVF"/>
    <property type="match status" value="1"/>
</dbReference>
<evidence type="ECO:0000256" key="1">
    <source>
        <dbReference type="ARBA" id="ARBA00005417"/>
    </source>
</evidence>
<dbReference type="InterPro" id="IPR027417">
    <property type="entry name" value="P-loop_NTPase"/>
</dbReference>
<dbReference type="GO" id="GO:0015807">
    <property type="term" value="P:L-amino acid transport"/>
    <property type="evidence" value="ECO:0007669"/>
    <property type="project" value="TreeGrafter"/>
</dbReference>
<evidence type="ECO:0000313" key="8">
    <source>
        <dbReference type="Proteomes" id="UP000050501"/>
    </source>
</evidence>
<gene>
    <name evidence="7" type="ORF">ADN01_08715</name>
</gene>
<organism evidence="7 8">
    <name type="scientific">Levilinea saccharolytica</name>
    <dbReference type="NCBI Taxonomy" id="229921"/>
    <lineage>
        <taxon>Bacteria</taxon>
        <taxon>Bacillati</taxon>
        <taxon>Chloroflexota</taxon>
        <taxon>Anaerolineae</taxon>
        <taxon>Anaerolineales</taxon>
        <taxon>Anaerolineaceae</taxon>
        <taxon>Levilinea</taxon>
    </lineage>
</organism>
<dbReference type="InterPro" id="IPR017871">
    <property type="entry name" value="ABC_transporter-like_CS"/>
</dbReference>
<dbReference type="InterPro" id="IPR052156">
    <property type="entry name" value="BCAA_Transport_ATP-bd_LivF"/>
</dbReference>
<evidence type="ECO:0000256" key="3">
    <source>
        <dbReference type="ARBA" id="ARBA00022741"/>
    </source>
</evidence>
<keyword evidence="3" id="KW-0547">Nucleotide-binding</keyword>
<protein>
    <recommendedName>
        <fullName evidence="6">ABC transporter domain-containing protein</fullName>
    </recommendedName>
</protein>
<dbReference type="Proteomes" id="UP000050501">
    <property type="component" value="Unassembled WGS sequence"/>
</dbReference>
<dbReference type="EMBL" id="LGCM01000033">
    <property type="protein sequence ID" value="KPL82982.1"/>
    <property type="molecule type" value="Genomic_DNA"/>
</dbReference>
<evidence type="ECO:0000259" key="6">
    <source>
        <dbReference type="PROSITE" id="PS50893"/>
    </source>
</evidence>
<evidence type="ECO:0000256" key="4">
    <source>
        <dbReference type="ARBA" id="ARBA00022840"/>
    </source>
</evidence>
<dbReference type="PROSITE" id="PS00211">
    <property type="entry name" value="ABC_TRANSPORTER_1"/>
    <property type="match status" value="1"/>
</dbReference>
<evidence type="ECO:0000256" key="2">
    <source>
        <dbReference type="ARBA" id="ARBA00022448"/>
    </source>
</evidence>
<comment type="similarity">
    <text evidence="1">Belongs to the ABC transporter superfamily.</text>
</comment>
<dbReference type="Pfam" id="PF00005">
    <property type="entry name" value="ABC_tran"/>
    <property type="match status" value="1"/>
</dbReference>
<comment type="caution">
    <text evidence="7">The sequence shown here is derived from an EMBL/GenBank/DDBJ whole genome shotgun (WGS) entry which is preliminary data.</text>
</comment>
<name>A0A0P6YD85_9CHLR</name>
<keyword evidence="8" id="KW-1185">Reference proteome</keyword>
<dbReference type="RefSeq" id="WP_062418234.1">
    <property type="nucleotide sequence ID" value="NZ_DF967974.1"/>
</dbReference>
<dbReference type="CDD" id="cd03224">
    <property type="entry name" value="ABC_TM1139_LivF_branched"/>
    <property type="match status" value="1"/>
</dbReference>
<dbReference type="OrthoDB" id="9776369at2"/>
<dbReference type="InterPro" id="IPR003593">
    <property type="entry name" value="AAA+_ATPase"/>
</dbReference>
<dbReference type="STRING" id="229921.ADN01_08715"/>
<keyword evidence="2" id="KW-0813">Transport</keyword>
<proteinExistence type="inferred from homology"/>
<dbReference type="PANTHER" id="PTHR43820">
    <property type="entry name" value="HIGH-AFFINITY BRANCHED-CHAIN AMINO ACID TRANSPORT ATP-BINDING PROTEIN LIVF"/>
    <property type="match status" value="1"/>
</dbReference>
<dbReference type="SUPFAM" id="SSF52540">
    <property type="entry name" value="P-loop containing nucleoside triphosphate hydrolases"/>
    <property type="match status" value="1"/>
</dbReference>
<feature type="domain" description="ABC transporter" evidence="6">
    <location>
        <begin position="3"/>
        <end position="235"/>
    </location>
</feature>
<dbReference type="Gene3D" id="3.40.50.300">
    <property type="entry name" value="P-loop containing nucleotide triphosphate hydrolases"/>
    <property type="match status" value="1"/>
</dbReference>
<keyword evidence="5" id="KW-0029">Amino-acid transport</keyword>
<accession>A0A0P6YD85</accession>
<dbReference type="AlphaFoldDB" id="A0A0P6YD85"/>
<dbReference type="SMART" id="SM00382">
    <property type="entry name" value="AAA"/>
    <property type="match status" value="1"/>
</dbReference>
<reference evidence="7 8" key="1">
    <citation type="submission" date="2015-07" db="EMBL/GenBank/DDBJ databases">
        <title>Genome sequence of Levilinea saccharolytica DSM 16555.</title>
        <authorList>
            <person name="Hemp J."/>
            <person name="Ward L.M."/>
            <person name="Pace L.A."/>
            <person name="Fischer W.W."/>
        </authorList>
    </citation>
    <scope>NUCLEOTIDE SEQUENCE [LARGE SCALE GENOMIC DNA]</scope>
    <source>
        <strain evidence="7 8">KIBI-1</strain>
    </source>
</reference>
<sequence>MLLSVENLNVFYGEAVHALRDVSFQVDQGEIVSVIGANGAGKSTLMWTLIGLLRPKSGKITFGGKTMNAVPHQAVQGGMALVPERRRLFPNLTVRENLSLGAYLRHDRAKIAEDEAYVFSLFPILKERLGQYAGTLSGGQQQMVAIARGLMSRPKLLLLDEPSLGLAPVLVNQMFDSIQQIARQGTTILLVEQNALQSLKIANRAYVLEVGHIVREGTGQELLRDPSVQAAYLGVRQNKEEVLQNASAPPAA</sequence>
<dbReference type="PROSITE" id="PS50893">
    <property type="entry name" value="ABC_TRANSPORTER_2"/>
    <property type="match status" value="1"/>
</dbReference>